<sequence length="243" mass="27113">MEMKWLETNFKELPSNATDIVKEQYAQAFILSLIEDVNHWLSAPAVVVSLVATTISTSMMEMHESDQVMRQFEWRQQIPLPPTCHGSKSSASRIYYPWRRRVGNDDHPSNVGLDTVARRYIFRGTNVPCILHLHVDIDVGANTEPNADACIVTNTGTDPVLLARLNVKVSKFCDTIHLHVDSVINIHNIIVLSSGDEDEHEGGCIVEEDEDDGDNQVDEPQALAVRKNPARTHQPSPCGTHSP</sequence>
<keyword evidence="3" id="KW-1185">Reference proteome</keyword>
<reference evidence="2 3" key="1">
    <citation type="journal article" date="2019" name="Genome Biol. Evol.">
        <title>Insights into the evolution of the New World diploid cottons (Gossypium, subgenus Houzingenia) based on genome sequencing.</title>
        <authorList>
            <person name="Grover C.E."/>
            <person name="Arick M.A. 2nd"/>
            <person name="Thrash A."/>
            <person name="Conover J.L."/>
            <person name="Sanders W.S."/>
            <person name="Peterson D.G."/>
            <person name="Frelichowski J.E."/>
            <person name="Scheffler J.A."/>
            <person name="Scheffler B.E."/>
            <person name="Wendel J.F."/>
        </authorList>
    </citation>
    <scope>NUCLEOTIDE SEQUENCE [LARGE SCALE GENOMIC DNA]</scope>
    <source>
        <strain evidence="2">57</strain>
        <tissue evidence="2">Leaf</tissue>
    </source>
</reference>
<dbReference type="Proteomes" id="UP000593573">
    <property type="component" value="Unassembled WGS sequence"/>
</dbReference>
<name>A0A7J8UCQ8_9ROSI</name>
<proteinExistence type="predicted"/>
<feature type="region of interest" description="Disordered" evidence="1">
    <location>
        <begin position="200"/>
        <end position="243"/>
    </location>
</feature>
<dbReference type="AlphaFoldDB" id="A0A7J8UCQ8"/>
<comment type="caution">
    <text evidence="2">The sequence shown here is derived from an EMBL/GenBank/DDBJ whole genome shotgun (WGS) entry which is preliminary data.</text>
</comment>
<organism evidence="2 3">
    <name type="scientific">Gossypium klotzschianum</name>
    <dbReference type="NCBI Taxonomy" id="34286"/>
    <lineage>
        <taxon>Eukaryota</taxon>
        <taxon>Viridiplantae</taxon>
        <taxon>Streptophyta</taxon>
        <taxon>Embryophyta</taxon>
        <taxon>Tracheophyta</taxon>
        <taxon>Spermatophyta</taxon>
        <taxon>Magnoliopsida</taxon>
        <taxon>eudicotyledons</taxon>
        <taxon>Gunneridae</taxon>
        <taxon>Pentapetalae</taxon>
        <taxon>rosids</taxon>
        <taxon>malvids</taxon>
        <taxon>Malvales</taxon>
        <taxon>Malvaceae</taxon>
        <taxon>Malvoideae</taxon>
        <taxon>Gossypium</taxon>
    </lineage>
</organism>
<feature type="compositionally biased region" description="Acidic residues" evidence="1">
    <location>
        <begin position="200"/>
        <end position="217"/>
    </location>
</feature>
<evidence type="ECO:0000313" key="3">
    <source>
        <dbReference type="Proteomes" id="UP000593573"/>
    </source>
</evidence>
<dbReference type="EMBL" id="JABFAB010000005">
    <property type="protein sequence ID" value="MBA0648296.1"/>
    <property type="molecule type" value="Genomic_DNA"/>
</dbReference>
<protein>
    <submittedName>
        <fullName evidence="2">Uncharacterized protein</fullName>
    </submittedName>
</protein>
<evidence type="ECO:0000313" key="2">
    <source>
        <dbReference type="EMBL" id="MBA0648296.1"/>
    </source>
</evidence>
<accession>A0A7J8UCQ8</accession>
<gene>
    <name evidence="2" type="ORF">Goklo_016048</name>
</gene>
<feature type="compositionally biased region" description="Polar residues" evidence="1">
    <location>
        <begin position="231"/>
        <end position="243"/>
    </location>
</feature>
<evidence type="ECO:0000256" key="1">
    <source>
        <dbReference type="SAM" id="MobiDB-lite"/>
    </source>
</evidence>
<dbReference type="OrthoDB" id="10498318at2759"/>